<reference evidence="3" key="1">
    <citation type="submission" date="2020-05" db="EMBL/GenBank/DDBJ databases">
        <title>WGS assembly of Panicum virgatum.</title>
        <authorList>
            <person name="Lovell J.T."/>
            <person name="Jenkins J."/>
            <person name="Shu S."/>
            <person name="Juenger T.E."/>
            <person name="Schmutz J."/>
        </authorList>
    </citation>
    <scope>NUCLEOTIDE SEQUENCE</scope>
    <source>
        <strain evidence="3">AP13</strain>
    </source>
</reference>
<dbReference type="EMBL" id="CM029045">
    <property type="protein sequence ID" value="KAG2596128.1"/>
    <property type="molecule type" value="Genomic_DNA"/>
</dbReference>
<keyword evidence="2" id="KW-0812">Transmembrane</keyword>
<dbReference type="Proteomes" id="UP000823388">
    <property type="component" value="Chromosome 5K"/>
</dbReference>
<feature type="transmembrane region" description="Helical" evidence="2">
    <location>
        <begin position="15"/>
        <end position="37"/>
    </location>
</feature>
<evidence type="ECO:0000256" key="1">
    <source>
        <dbReference type="SAM" id="MobiDB-lite"/>
    </source>
</evidence>
<protein>
    <submittedName>
        <fullName evidence="3">Uncharacterized protein</fullName>
    </submittedName>
</protein>
<evidence type="ECO:0000313" key="4">
    <source>
        <dbReference type="Proteomes" id="UP000823388"/>
    </source>
</evidence>
<comment type="caution">
    <text evidence="3">The sequence shown here is derived from an EMBL/GenBank/DDBJ whole genome shotgun (WGS) entry which is preliminary data.</text>
</comment>
<name>A0A8T0SGK6_PANVG</name>
<keyword evidence="2" id="KW-1133">Transmembrane helix</keyword>
<gene>
    <name evidence="3" type="ORF">PVAP13_5KG112500</name>
</gene>
<feature type="compositionally biased region" description="Polar residues" evidence="1">
    <location>
        <begin position="54"/>
        <end position="63"/>
    </location>
</feature>
<evidence type="ECO:0000256" key="2">
    <source>
        <dbReference type="SAM" id="Phobius"/>
    </source>
</evidence>
<feature type="region of interest" description="Disordered" evidence="1">
    <location>
        <begin position="41"/>
        <end position="77"/>
    </location>
</feature>
<proteinExistence type="predicted"/>
<accession>A0A8T0SGK6</accession>
<evidence type="ECO:0000313" key="3">
    <source>
        <dbReference type="EMBL" id="KAG2596128.1"/>
    </source>
</evidence>
<dbReference type="AlphaFoldDB" id="A0A8T0SGK6"/>
<keyword evidence="2" id="KW-0472">Membrane</keyword>
<sequence length="77" mass="8369">MKQPRIWCPFLRHKLLAVLISMVVLAVMLIGFLPGAAESMGGRWHSEPPPAPVSGQSHHQSSRSMDHGLPSSSPDKS</sequence>
<organism evidence="3 4">
    <name type="scientific">Panicum virgatum</name>
    <name type="common">Blackwell switchgrass</name>
    <dbReference type="NCBI Taxonomy" id="38727"/>
    <lineage>
        <taxon>Eukaryota</taxon>
        <taxon>Viridiplantae</taxon>
        <taxon>Streptophyta</taxon>
        <taxon>Embryophyta</taxon>
        <taxon>Tracheophyta</taxon>
        <taxon>Spermatophyta</taxon>
        <taxon>Magnoliopsida</taxon>
        <taxon>Liliopsida</taxon>
        <taxon>Poales</taxon>
        <taxon>Poaceae</taxon>
        <taxon>PACMAD clade</taxon>
        <taxon>Panicoideae</taxon>
        <taxon>Panicodae</taxon>
        <taxon>Paniceae</taxon>
        <taxon>Panicinae</taxon>
        <taxon>Panicum</taxon>
        <taxon>Panicum sect. Hiantes</taxon>
    </lineage>
</organism>
<keyword evidence="4" id="KW-1185">Reference proteome</keyword>